<keyword evidence="4" id="KW-1185">Reference proteome</keyword>
<sequence>MTPATMSDRNGLFPPGRLTPPQHLLMRADNLVKLHRLERQMANDLHSGALMQQRFLTPESSARQTFSPCGFDIAVRSLSPHTVAGNFLCARPLGETGAALLLGATAGNTLSAAMLSIRVATLMQSMPIACPGSFLANLHNDLAELLISGTFVTATLAICNDRDMTIANAGQPLPLLMRNGVTTEIKASGIPLGLPLGAGHYANVTVRLQPADRVIFYTDGITTSRDARGERLTQRTLRNWLELYPQIGTQDLLDETVREIQRFTEDTQQRNDMSLVIMEYLGQQA</sequence>
<dbReference type="RefSeq" id="WP_174403872.1">
    <property type="nucleotide sequence ID" value="NZ_BLVO01000004.1"/>
</dbReference>
<dbReference type="SMART" id="SM00331">
    <property type="entry name" value="PP2C_SIG"/>
    <property type="match status" value="1"/>
</dbReference>
<dbReference type="InterPro" id="IPR001932">
    <property type="entry name" value="PPM-type_phosphatase-like_dom"/>
</dbReference>
<name>A0A7J0BES8_9BACT</name>
<evidence type="ECO:0000313" key="4">
    <source>
        <dbReference type="Proteomes" id="UP000503840"/>
    </source>
</evidence>
<comment type="caution">
    <text evidence="3">The sequence shown here is derived from an EMBL/GenBank/DDBJ whole genome shotgun (WGS) entry which is preliminary data.</text>
</comment>
<accession>A0A7J0BES8</accession>
<dbReference type="Pfam" id="PF07228">
    <property type="entry name" value="SpoIIE"/>
    <property type="match status" value="1"/>
</dbReference>
<dbReference type="Proteomes" id="UP000503840">
    <property type="component" value="Unassembled WGS sequence"/>
</dbReference>
<protein>
    <recommendedName>
        <fullName evidence="2">PPM-type phosphatase domain-containing protein</fullName>
    </recommendedName>
</protein>
<evidence type="ECO:0000259" key="2">
    <source>
        <dbReference type="SMART" id="SM00331"/>
    </source>
</evidence>
<dbReference type="PANTHER" id="PTHR43156">
    <property type="entry name" value="STAGE II SPORULATION PROTEIN E-RELATED"/>
    <property type="match status" value="1"/>
</dbReference>
<dbReference type="InterPro" id="IPR036457">
    <property type="entry name" value="PPM-type-like_dom_sf"/>
</dbReference>
<evidence type="ECO:0000313" key="3">
    <source>
        <dbReference type="EMBL" id="GFM32199.1"/>
    </source>
</evidence>
<dbReference type="AlphaFoldDB" id="A0A7J0BES8"/>
<dbReference type="Gene3D" id="3.60.40.10">
    <property type="entry name" value="PPM-type phosphatase domain"/>
    <property type="match status" value="1"/>
</dbReference>
<dbReference type="SUPFAM" id="SSF81606">
    <property type="entry name" value="PP2C-like"/>
    <property type="match status" value="1"/>
</dbReference>
<gene>
    <name evidence="3" type="ORF">DSM101010T_05640</name>
</gene>
<organism evidence="3 4">
    <name type="scientific">Desulfovibrio subterraneus</name>
    <dbReference type="NCBI Taxonomy" id="2718620"/>
    <lineage>
        <taxon>Bacteria</taxon>
        <taxon>Pseudomonadati</taxon>
        <taxon>Thermodesulfobacteriota</taxon>
        <taxon>Desulfovibrionia</taxon>
        <taxon>Desulfovibrionales</taxon>
        <taxon>Desulfovibrionaceae</taxon>
        <taxon>Desulfovibrio</taxon>
    </lineage>
</organism>
<evidence type="ECO:0000256" key="1">
    <source>
        <dbReference type="ARBA" id="ARBA00022801"/>
    </source>
</evidence>
<dbReference type="EMBL" id="BLVO01000004">
    <property type="protein sequence ID" value="GFM32199.1"/>
    <property type="molecule type" value="Genomic_DNA"/>
</dbReference>
<dbReference type="InterPro" id="IPR052016">
    <property type="entry name" value="Bact_Sigma-Reg"/>
</dbReference>
<dbReference type="GO" id="GO:0016791">
    <property type="term" value="F:phosphatase activity"/>
    <property type="evidence" value="ECO:0007669"/>
    <property type="project" value="TreeGrafter"/>
</dbReference>
<dbReference type="PANTHER" id="PTHR43156:SF2">
    <property type="entry name" value="STAGE II SPORULATION PROTEIN E"/>
    <property type="match status" value="1"/>
</dbReference>
<keyword evidence="1" id="KW-0378">Hydrolase</keyword>
<reference evidence="3 4" key="1">
    <citation type="submission" date="2020-05" db="EMBL/GenBank/DDBJ databases">
        <title>Draft genome sequence of Desulfovibrio sp. strain HN2T.</title>
        <authorList>
            <person name="Ueno A."/>
            <person name="Tamazawa S."/>
            <person name="Tamamura S."/>
            <person name="Murakami T."/>
            <person name="Kiyama T."/>
            <person name="Inomata H."/>
            <person name="Amano Y."/>
            <person name="Miyakawa K."/>
            <person name="Tamaki H."/>
            <person name="Naganuma T."/>
            <person name="Kaneko K."/>
        </authorList>
    </citation>
    <scope>NUCLEOTIDE SEQUENCE [LARGE SCALE GENOMIC DNA]</scope>
    <source>
        <strain evidence="3 4">HN2</strain>
    </source>
</reference>
<feature type="domain" description="PPM-type phosphatase" evidence="2">
    <location>
        <begin position="70"/>
        <end position="280"/>
    </location>
</feature>
<proteinExistence type="predicted"/>